<sequence>MAGKTPTSSASARVQAGRVKAGTGKAPASARTHATTGTLNANKATGGAIKAPTYTATPKAPGGKVSKK</sequence>
<dbReference type="EMBL" id="JAACJP010000005">
    <property type="protein sequence ID" value="KAF5384436.1"/>
    <property type="molecule type" value="Genomic_DNA"/>
</dbReference>
<evidence type="ECO:0000256" key="1">
    <source>
        <dbReference type="SAM" id="MobiDB-lite"/>
    </source>
</evidence>
<reference evidence="2 3" key="1">
    <citation type="journal article" date="2020" name="ISME J.">
        <title>Uncovering the hidden diversity of litter-decomposition mechanisms in mushroom-forming fungi.</title>
        <authorList>
            <person name="Floudas D."/>
            <person name="Bentzer J."/>
            <person name="Ahren D."/>
            <person name="Johansson T."/>
            <person name="Persson P."/>
            <person name="Tunlid A."/>
        </authorList>
    </citation>
    <scope>NUCLEOTIDE SEQUENCE [LARGE SCALE GENOMIC DNA]</scope>
    <source>
        <strain evidence="2 3">CBS 661.87</strain>
    </source>
</reference>
<feature type="compositionally biased region" description="Polar residues" evidence="1">
    <location>
        <begin position="32"/>
        <end position="43"/>
    </location>
</feature>
<dbReference type="AlphaFoldDB" id="A0A8H5HJ42"/>
<evidence type="ECO:0000313" key="2">
    <source>
        <dbReference type="EMBL" id="KAF5384436.1"/>
    </source>
</evidence>
<protein>
    <submittedName>
        <fullName evidence="2">Uncharacterized protein</fullName>
    </submittedName>
</protein>
<keyword evidence="3" id="KW-1185">Reference proteome</keyword>
<proteinExistence type="predicted"/>
<name>A0A8H5HJ42_9AGAR</name>
<comment type="caution">
    <text evidence="2">The sequence shown here is derived from an EMBL/GenBank/DDBJ whole genome shotgun (WGS) entry which is preliminary data.</text>
</comment>
<feature type="compositionally biased region" description="Polar residues" evidence="1">
    <location>
        <begin position="1"/>
        <end position="12"/>
    </location>
</feature>
<dbReference type="Proteomes" id="UP000565441">
    <property type="component" value="Unassembled WGS sequence"/>
</dbReference>
<feature type="region of interest" description="Disordered" evidence="1">
    <location>
        <begin position="1"/>
        <end position="68"/>
    </location>
</feature>
<gene>
    <name evidence="2" type="ORF">D9615_003462</name>
</gene>
<accession>A0A8H5HJ42</accession>
<evidence type="ECO:0000313" key="3">
    <source>
        <dbReference type="Proteomes" id="UP000565441"/>
    </source>
</evidence>
<organism evidence="2 3">
    <name type="scientific">Tricholomella constricta</name>
    <dbReference type="NCBI Taxonomy" id="117010"/>
    <lineage>
        <taxon>Eukaryota</taxon>
        <taxon>Fungi</taxon>
        <taxon>Dikarya</taxon>
        <taxon>Basidiomycota</taxon>
        <taxon>Agaricomycotina</taxon>
        <taxon>Agaricomycetes</taxon>
        <taxon>Agaricomycetidae</taxon>
        <taxon>Agaricales</taxon>
        <taxon>Tricholomatineae</taxon>
        <taxon>Lyophyllaceae</taxon>
        <taxon>Tricholomella</taxon>
    </lineage>
</organism>